<gene>
    <name evidence="3" type="ORF">TGAM01_v200908</name>
</gene>
<reference evidence="3 4" key="1">
    <citation type="journal article" date="2016" name="Genome Announc.">
        <title>Draft Whole-Genome Sequence of Trichoderma gamsii T6085, a Promising Biocontrol Agent of Fusarium Head Blight on Wheat.</title>
        <authorList>
            <person name="Baroncelli R."/>
            <person name="Zapparata A."/>
            <person name="Piaggeschi G."/>
            <person name="Sarrocco S."/>
            <person name="Vannacci G."/>
        </authorList>
    </citation>
    <scope>NUCLEOTIDE SEQUENCE [LARGE SCALE GENOMIC DNA]</scope>
    <source>
        <strain evidence="3 4">T6085</strain>
    </source>
</reference>
<keyword evidence="4" id="KW-1185">Reference proteome</keyword>
<dbReference type="GeneID" id="29990618"/>
<evidence type="ECO:0000313" key="4">
    <source>
        <dbReference type="Proteomes" id="UP000054821"/>
    </source>
</evidence>
<name>A0A2P5A1Q1_9HYPO</name>
<dbReference type="Gene3D" id="3.40.50.150">
    <property type="entry name" value="Vaccinia Virus protein VP39"/>
    <property type="match status" value="1"/>
</dbReference>
<evidence type="ECO:0000313" key="3">
    <source>
        <dbReference type="EMBL" id="PON30468.1"/>
    </source>
</evidence>
<accession>A0A2P5A1Q1</accession>
<comment type="caution">
    <text evidence="3">The sequence shown here is derived from an EMBL/GenBank/DDBJ whole genome shotgun (WGS) entry which is preliminary data.</text>
</comment>
<comment type="similarity">
    <text evidence="1">Belongs to the methyltransferase superfamily. LaeA methyltransferase family.</text>
</comment>
<dbReference type="PANTHER" id="PTHR43591">
    <property type="entry name" value="METHYLTRANSFERASE"/>
    <property type="match status" value="1"/>
</dbReference>
<dbReference type="STRING" id="398673.A0A2P5A1Q1"/>
<evidence type="ECO:0008006" key="5">
    <source>
        <dbReference type="Google" id="ProtNLM"/>
    </source>
</evidence>
<dbReference type="GO" id="GO:0008168">
    <property type="term" value="F:methyltransferase activity"/>
    <property type="evidence" value="ECO:0007669"/>
    <property type="project" value="TreeGrafter"/>
</dbReference>
<feature type="region of interest" description="Disordered" evidence="2">
    <location>
        <begin position="1"/>
        <end position="20"/>
    </location>
</feature>
<dbReference type="SUPFAM" id="SSF53335">
    <property type="entry name" value="S-adenosyl-L-methionine-dependent methyltransferases"/>
    <property type="match status" value="1"/>
</dbReference>
<dbReference type="Pfam" id="PF13489">
    <property type="entry name" value="Methyltransf_23"/>
    <property type="match status" value="1"/>
</dbReference>
<organism evidence="3 4">
    <name type="scientific">Trichoderma gamsii</name>
    <dbReference type="NCBI Taxonomy" id="398673"/>
    <lineage>
        <taxon>Eukaryota</taxon>
        <taxon>Fungi</taxon>
        <taxon>Dikarya</taxon>
        <taxon>Ascomycota</taxon>
        <taxon>Pezizomycotina</taxon>
        <taxon>Sordariomycetes</taxon>
        <taxon>Hypocreomycetidae</taxon>
        <taxon>Hypocreales</taxon>
        <taxon>Hypocreaceae</taxon>
        <taxon>Trichoderma</taxon>
    </lineage>
</organism>
<dbReference type="RefSeq" id="XP_018656266.2">
    <property type="nucleotide sequence ID" value="XM_018810535.2"/>
</dbReference>
<dbReference type="PANTHER" id="PTHR43591:SF24">
    <property type="entry name" value="2-METHOXY-6-POLYPRENYL-1,4-BENZOQUINOL METHYLASE, MITOCHONDRIAL"/>
    <property type="match status" value="1"/>
</dbReference>
<protein>
    <recommendedName>
        <fullName evidence="5">Methyltransferase domain-containing protein</fullName>
    </recommendedName>
</protein>
<evidence type="ECO:0000256" key="1">
    <source>
        <dbReference type="ARBA" id="ARBA00038158"/>
    </source>
</evidence>
<sequence length="379" mass="43225">MDDRRPSLAVMTEPSGMIPPDEVCTTRLGRPFAAMPAVDDTLFNSTANTMRSTQSAVSPPDDFDEGNDIGSFQSSLTSVTSSILHGVVGEGQRVYAAYGKEEYGLPMDDQELDRMDLCHTKYYALLKQRRFLSPIGENPQRILDLGCGTGIWCVEVADDYPGAQVVGVDIAPTQPQWVPPNCQFELDDIEQNWTWKSDSADFIFSRDLILSIRNFPRLIDQAYRHLKPGGWVEFQCYTGLLHCDDGTLSEESTFRNWANLTKTACERFGTPVDDPTRFKQWFEERGFECVTEEVYKMPCTPWAKDQRLKLIGAWEQHNLMNHLEGMTMRLFQKSLGWTEEEILVISAMLRKELRDLGVHAYWPYYVVYARKPVRPTGQS</sequence>
<dbReference type="AlphaFoldDB" id="A0A2P5A1Q1"/>
<dbReference type="CDD" id="cd02440">
    <property type="entry name" value="AdoMet_MTases"/>
    <property type="match status" value="1"/>
</dbReference>
<dbReference type="InterPro" id="IPR029063">
    <property type="entry name" value="SAM-dependent_MTases_sf"/>
</dbReference>
<evidence type="ECO:0000256" key="2">
    <source>
        <dbReference type="SAM" id="MobiDB-lite"/>
    </source>
</evidence>
<dbReference type="Proteomes" id="UP000054821">
    <property type="component" value="Unassembled WGS sequence"/>
</dbReference>
<proteinExistence type="inferred from homology"/>
<dbReference type="EMBL" id="JPDN02000002">
    <property type="protein sequence ID" value="PON30468.1"/>
    <property type="molecule type" value="Genomic_DNA"/>
</dbReference>